<reference evidence="2" key="2">
    <citation type="submission" date="2017-06" db="EMBL/GenBank/DDBJ databases">
        <title>WGS assembly of Brachypodium distachyon.</title>
        <authorList>
            <consortium name="The International Brachypodium Initiative"/>
            <person name="Lucas S."/>
            <person name="Harmon-Smith M."/>
            <person name="Lail K."/>
            <person name="Tice H."/>
            <person name="Grimwood J."/>
            <person name="Bruce D."/>
            <person name="Barry K."/>
            <person name="Shu S."/>
            <person name="Lindquist E."/>
            <person name="Wang M."/>
            <person name="Pitluck S."/>
            <person name="Vogel J.P."/>
            <person name="Garvin D.F."/>
            <person name="Mockler T.C."/>
            <person name="Schmutz J."/>
            <person name="Rokhsar D."/>
            <person name="Bevan M.W."/>
        </authorList>
    </citation>
    <scope>NUCLEOTIDE SEQUENCE</scope>
    <source>
        <strain evidence="2">Bd21</strain>
    </source>
</reference>
<dbReference type="Proteomes" id="UP000008810">
    <property type="component" value="Chromosome 5"/>
</dbReference>
<dbReference type="SUPFAM" id="SSF81383">
    <property type="entry name" value="F-box domain"/>
    <property type="match status" value="1"/>
</dbReference>
<dbReference type="EMBL" id="CM000884">
    <property type="protein sequence ID" value="PNT61046.1"/>
    <property type="molecule type" value="Genomic_DNA"/>
</dbReference>
<evidence type="ECO:0000313" key="3">
    <source>
        <dbReference type="EnsemblPlants" id="PNT61046"/>
    </source>
</evidence>
<reference evidence="2 3" key="1">
    <citation type="journal article" date="2010" name="Nature">
        <title>Genome sequencing and analysis of the model grass Brachypodium distachyon.</title>
        <authorList>
            <consortium name="International Brachypodium Initiative"/>
        </authorList>
    </citation>
    <scope>NUCLEOTIDE SEQUENCE [LARGE SCALE GENOMIC DNA]</scope>
    <source>
        <strain evidence="2">Bd21</strain>
        <strain evidence="3">cv. Bd21</strain>
    </source>
</reference>
<accession>A0A2K2CG95</accession>
<dbReference type="PANTHER" id="PTHR34709">
    <property type="entry name" value="OS10G0396666 PROTEIN"/>
    <property type="match status" value="1"/>
</dbReference>
<dbReference type="Pfam" id="PF24758">
    <property type="entry name" value="LRR_At5g56370"/>
    <property type="match status" value="1"/>
</dbReference>
<proteinExistence type="predicted"/>
<organism evidence="2">
    <name type="scientific">Brachypodium distachyon</name>
    <name type="common">Purple false brome</name>
    <name type="synonym">Trachynia distachya</name>
    <dbReference type="NCBI Taxonomy" id="15368"/>
    <lineage>
        <taxon>Eukaryota</taxon>
        <taxon>Viridiplantae</taxon>
        <taxon>Streptophyta</taxon>
        <taxon>Embryophyta</taxon>
        <taxon>Tracheophyta</taxon>
        <taxon>Spermatophyta</taxon>
        <taxon>Magnoliopsida</taxon>
        <taxon>Liliopsida</taxon>
        <taxon>Poales</taxon>
        <taxon>Poaceae</taxon>
        <taxon>BOP clade</taxon>
        <taxon>Pooideae</taxon>
        <taxon>Stipodae</taxon>
        <taxon>Brachypodieae</taxon>
        <taxon>Brachypodium</taxon>
    </lineage>
</organism>
<dbReference type="Gramene" id="PNT61046">
    <property type="protein sequence ID" value="PNT61046"/>
    <property type="gene ID" value="BRADI_5g09592v3"/>
</dbReference>
<gene>
    <name evidence="3" type="primary">LOC100829982</name>
    <name evidence="2" type="ORF">BRADI_5g09592v3</name>
</gene>
<name>A0A2K2CG95_BRADI</name>
<feature type="domain" description="F-box/LRR-repeat protein 15/At3g58940/PEG3-like LRR" evidence="1">
    <location>
        <begin position="194"/>
        <end position="343"/>
    </location>
</feature>
<keyword evidence="4" id="KW-1185">Reference proteome</keyword>
<evidence type="ECO:0000313" key="4">
    <source>
        <dbReference type="Proteomes" id="UP000008810"/>
    </source>
</evidence>
<dbReference type="InterPro" id="IPR055411">
    <property type="entry name" value="LRR_FXL15/At3g58940/PEG3-like"/>
</dbReference>
<dbReference type="EnsemblPlants" id="PNT61046">
    <property type="protein sequence ID" value="PNT61046"/>
    <property type="gene ID" value="BRADI_5g09592v3"/>
</dbReference>
<evidence type="ECO:0000259" key="1">
    <source>
        <dbReference type="Pfam" id="PF24758"/>
    </source>
</evidence>
<dbReference type="AlphaFoldDB" id="A0A2K2CG95"/>
<dbReference type="InterPro" id="IPR036047">
    <property type="entry name" value="F-box-like_dom_sf"/>
</dbReference>
<sequence length="368" mass="40521">MVSFSLQGASAVNLKTKWSRHGNSGAWRCREAIYLAQDLHLQQVQVLPYYSHQGDQLREWSLLHGASKHASYSVNRARRRAFPHHYLRLQTHSSSTRKSVSASMDDDGGGEDRLSALPDDVLIDILVKLEDATAAARTSVLAPRWRRLWALLPEINFEDIEHHRIGPALAAHEALDFRRLEVATGDASPGSVSAWLHAAARRLSGSLLLLVVRREEVGDRAGAAVDLPCFEKATSIALDLGFLALALPASGVFARLKHLYLVGIQLHGDGLGDAVSSPRCPSLQTPYVRSVRSLEVNFAIHSESLEHIELWGLHDLQQLTVVAPALERLKCIIASTMLRIHVSRSQTSRPLGSCCSTGWLPTIQALFN</sequence>
<dbReference type="GeneID" id="100829982"/>
<dbReference type="PANTHER" id="PTHR34709:SF61">
    <property type="entry name" value="OS07G0229100 PROTEIN"/>
    <property type="match status" value="1"/>
</dbReference>
<dbReference type="OrthoDB" id="1298252at2759"/>
<dbReference type="RefSeq" id="XP_010227129.2">
    <property type="nucleotide sequence ID" value="XM_010228827.3"/>
</dbReference>
<protein>
    <recommendedName>
        <fullName evidence="1">F-box/LRR-repeat protein 15/At3g58940/PEG3-like LRR domain-containing protein</fullName>
    </recommendedName>
</protein>
<reference evidence="3" key="3">
    <citation type="submission" date="2018-08" db="UniProtKB">
        <authorList>
            <consortium name="EnsemblPlants"/>
        </authorList>
    </citation>
    <scope>IDENTIFICATION</scope>
    <source>
        <strain evidence="3">cv. Bd21</strain>
    </source>
</reference>
<dbReference type="InterPro" id="IPR055312">
    <property type="entry name" value="FBL15-like"/>
</dbReference>
<evidence type="ECO:0000313" key="2">
    <source>
        <dbReference type="EMBL" id="PNT61046.1"/>
    </source>
</evidence>